<evidence type="ECO:0000313" key="2">
    <source>
        <dbReference type="EMBL" id="KAB1200964.1"/>
    </source>
</evidence>
<dbReference type="AlphaFoldDB" id="A0A6A1UKE3"/>
<name>A0A6A1UKE3_9ROSI</name>
<evidence type="ECO:0000313" key="3">
    <source>
        <dbReference type="Proteomes" id="UP000516437"/>
    </source>
</evidence>
<reference evidence="2 3" key="1">
    <citation type="journal article" date="2019" name="Plant Biotechnol. J.">
        <title>The red bayberry genome and genetic basis of sex determination.</title>
        <authorList>
            <person name="Jia H.M."/>
            <person name="Jia H.J."/>
            <person name="Cai Q.L."/>
            <person name="Wang Y."/>
            <person name="Zhao H.B."/>
            <person name="Yang W.F."/>
            <person name="Wang G.Y."/>
            <person name="Li Y.H."/>
            <person name="Zhan D.L."/>
            <person name="Shen Y.T."/>
            <person name="Niu Q.F."/>
            <person name="Chang L."/>
            <person name="Qiu J."/>
            <person name="Zhao L."/>
            <person name="Xie H.B."/>
            <person name="Fu W.Y."/>
            <person name="Jin J."/>
            <person name="Li X.W."/>
            <person name="Jiao Y."/>
            <person name="Zhou C.C."/>
            <person name="Tu T."/>
            <person name="Chai C.Y."/>
            <person name="Gao J.L."/>
            <person name="Fan L.J."/>
            <person name="van de Weg E."/>
            <person name="Wang J.Y."/>
            <person name="Gao Z.S."/>
        </authorList>
    </citation>
    <scope>NUCLEOTIDE SEQUENCE [LARGE SCALE GENOMIC DNA]</scope>
    <source>
        <tissue evidence="2">Leaves</tissue>
    </source>
</reference>
<accession>A0A6A1UKE3</accession>
<sequence>MKVATEKKKQGLPYGMLFTHMFHILKVGMIEEIGLSSIFSAASSREPHLSKLEDSIAEIKEEQRKLSKNMEDIATSMKLGFEDIKKLHVVHTKRFGALDKEMRGLKHQVNNSIHVTRNVFPHSVDEFASTSTELQAYVKIIS</sequence>
<dbReference type="EMBL" id="RXIC02000105">
    <property type="protein sequence ID" value="KAB1200964.1"/>
    <property type="molecule type" value="Genomic_DNA"/>
</dbReference>
<keyword evidence="3" id="KW-1185">Reference proteome</keyword>
<comment type="caution">
    <text evidence="2">The sequence shown here is derived from an EMBL/GenBank/DDBJ whole genome shotgun (WGS) entry which is preliminary data.</text>
</comment>
<gene>
    <name evidence="2" type="ORF">CJ030_MR0G005449</name>
</gene>
<feature type="coiled-coil region" evidence="1">
    <location>
        <begin position="49"/>
        <end position="76"/>
    </location>
</feature>
<organism evidence="2 3">
    <name type="scientific">Morella rubra</name>
    <name type="common">Chinese bayberry</name>
    <dbReference type="NCBI Taxonomy" id="262757"/>
    <lineage>
        <taxon>Eukaryota</taxon>
        <taxon>Viridiplantae</taxon>
        <taxon>Streptophyta</taxon>
        <taxon>Embryophyta</taxon>
        <taxon>Tracheophyta</taxon>
        <taxon>Spermatophyta</taxon>
        <taxon>Magnoliopsida</taxon>
        <taxon>eudicotyledons</taxon>
        <taxon>Gunneridae</taxon>
        <taxon>Pentapetalae</taxon>
        <taxon>rosids</taxon>
        <taxon>fabids</taxon>
        <taxon>Fagales</taxon>
        <taxon>Myricaceae</taxon>
        <taxon>Morella</taxon>
    </lineage>
</organism>
<keyword evidence="1" id="KW-0175">Coiled coil</keyword>
<dbReference type="Proteomes" id="UP000516437">
    <property type="component" value="Unassembled WGS sequence"/>
</dbReference>
<evidence type="ECO:0000256" key="1">
    <source>
        <dbReference type="SAM" id="Coils"/>
    </source>
</evidence>
<protein>
    <submittedName>
        <fullName evidence="2">Uncharacterized protein</fullName>
    </submittedName>
</protein>
<dbReference type="OrthoDB" id="848707at2759"/>
<proteinExistence type="predicted"/>